<feature type="chain" id="PRO_5046513573" evidence="1">
    <location>
        <begin position="22"/>
        <end position="221"/>
    </location>
</feature>
<protein>
    <submittedName>
        <fullName evidence="2">Uncharacterized protein</fullName>
    </submittedName>
</protein>
<gene>
    <name evidence="2" type="ORF">TPR58_20665</name>
</gene>
<dbReference type="RefSeq" id="WP_346248643.1">
    <property type="nucleotide sequence ID" value="NZ_JBDIZK010000015.1"/>
</dbReference>
<accession>A0ABV0BDH7</accession>
<evidence type="ECO:0000256" key="1">
    <source>
        <dbReference type="SAM" id="SignalP"/>
    </source>
</evidence>
<proteinExistence type="predicted"/>
<evidence type="ECO:0000313" key="2">
    <source>
        <dbReference type="EMBL" id="MEN3749598.1"/>
    </source>
</evidence>
<dbReference type="Proteomes" id="UP001427805">
    <property type="component" value="Unassembled WGS sequence"/>
</dbReference>
<dbReference type="EMBL" id="JBDIZK010000015">
    <property type="protein sequence ID" value="MEN3749598.1"/>
    <property type="molecule type" value="Genomic_DNA"/>
</dbReference>
<organism evidence="2 3">
    <name type="scientific">Sphingomonas rustica</name>
    <dbReference type="NCBI Taxonomy" id="3103142"/>
    <lineage>
        <taxon>Bacteria</taxon>
        <taxon>Pseudomonadati</taxon>
        <taxon>Pseudomonadota</taxon>
        <taxon>Alphaproteobacteria</taxon>
        <taxon>Sphingomonadales</taxon>
        <taxon>Sphingomonadaceae</taxon>
        <taxon>Sphingomonas</taxon>
    </lineage>
</organism>
<evidence type="ECO:0000313" key="3">
    <source>
        <dbReference type="Proteomes" id="UP001427805"/>
    </source>
</evidence>
<name>A0ABV0BDH7_9SPHN</name>
<reference evidence="2 3" key="1">
    <citation type="submission" date="2024-05" db="EMBL/GenBank/DDBJ databases">
        <title>Sphingomonas sp. HF-S3 16S ribosomal RNA gene Genome sequencing and assembly.</title>
        <authorList>
            <person name="Lee H."/>
        </authorList>
    </citation>
    <scope>NUCLEOTIDE SEQUENCE [LARGE SCALE GENOMIC DNA]</scope>
    <source>
        <strain evidence="2 3">HF-S3</strain>
    </source>
</reference>
<keyword evidence="1" id="KW-0732">Signal</keyword>
<feature type="signal peptide" evidence="1">
    <location>
        <begin position="1"/>
        <end position="21"/>
    </location>
</feature>
<comment type="caution">
    <text evidence="2">The sequence shown here is derived from an EMBL/GenBank/DDBJ whole genome shotgun (WGS) entry which is preliminary data.</text>
</comment>
<keyword evidence="3" id="KW-1185">Reference proteome</keyword>
<sequence>MRFGMQAAIAAAMLVAGQAGAQTAGKVSFSVGSVAMEVAPPAGFCVPTGMAQAAAKMAEAADKENATLASFYPCDRMSQARNSDYFLIKSIKTLVDVTVEREELLKALTAEMSNPNFSVENLSTKAGQDSSKALSDLSGTDVKVTTDIRPLGRDTDCAYMGGVVVAASAGTTVSLNVAGCLTAIGGRMVMVYRYTAGTKMSGTQPLLPQVRKLAMAIQVKK</sequence>